<evidence type="ECO:0000313" key="2">
    <source>
        <dbReference type="Proteomes" id="UP000183454"/>
    </source>
</evidence>
<reference evidence="1 2" key="1">
    <citation type="submission" date="2016-10" db="EMBL/GenBank/DDBJ databases">
        <authorList>
            <person name="de Groot N.N."/>
        </authorList>
    </citation>
    <scope>NUCLEOTIDE SEQUENCE [LARGE SCALE GENOMIC DNA]</scope>
    <source>
        <strain evidence="1 2">Nm110</strain>
    </source>
</reference>
<organism evidence="1 2">
    <name type="scientific">Nitrosomonas communis</name>
    <dbReference type="NCBI Taxonomy" id="44574"/>
    <lineage>
        <taxon>Bacteria</taxon>
        <taxon>Pseudomonadati</taxon>
        <taxon>Pseudomonadota</taxon>
        <taxon>Betaproteobacteria</taxon>
        <taxon>Nitrosomonadales</taxon>
        <taxon>Nitrosomonadaceae</taxon>
        <taxon>Nitrosomonas</taxon>
    </lineage>
</organism>
<sequence length="272" mass="31342">MAAKPKLSPEQWATARERWEEDERKGFTWLVDELKPGVSSQAIRKVAARDGWAKNEVGKIISTRKASKHIKVMDNHGKVTQKPPRSNHVTLVEHDSKRGRGRPTGYRQQYNEQAYRLCLLGAIDEELAEFFHVTEQTINNWKKDYPEFFESIERGKLSADAEVAEAVFKSATGKHIITEDRLVDGQLVTITKQIPPDVAAQRLWLFNRRPKQWKNKVEVKEEANHNVFPCKEVLDDIYDRAMEEAAKRRDMLAERRKQLVSSLAHVGKTESI</sequence>
<dbReference type="RefSeq" id="WP_083340286.1">
    <property type="nucleotide sequence ID" value="NZ_FNNH01000046.1"/>
</dbReference>
<name>A0A1H2Y4K2_9PROT</name>
<evidence type="ECO:0008006" key="3">
    <source>
        <dbReference type="Google" id="ProtNLM"/>
    </source>
</evidence>
<gene>
    <name evidence="1" type="ORF">SAMN05421882_104610</name>
</gene>
<accession>A0A1H2Y4K2</accession>
<evidence type="ECO:0000313" key="1">
    <source>
        <dbReference type="EMBL" id="SDW99509.1"/>
    </source>
</evidence>
<dbReference type="Proteomes" id="UP000183454">
    <property type="component" value="Unassembled WGS sequence"/>
</dbReference>
<dbReference type="EMBL" id="FNNH01000046">
    <property type="protein sequence ID" value="SDW99509.1"/>
    <property type="molecule type" value="Genomic_DNA"/>
</dbReference>
<proteinExistence type="predicted"/>
<dbReference type="AlphaFoldDB" id="A0A1H2Y4K2"/>
<protein>
    <recommendedName>
        <fullName evidence="3">Phage terminase small subunit</fullName>
    </recommendedName>
</protein>